<dbReference type="GO" id="GO:0004435">
    <property type="term" value="F:phosphatidylinositol-4,5-bisphosphate phospholipase C activity"/>
    <property type="evidence" value="ECO:0007669"/>
    <property type="project" value="UniProtKB-EC"/>
</dbReference>
<dbReference type="SMART" id="SM00148">
    <property type="entry name" value="PLCXc"/>
    <property type="match status" value="1"/>
</dbReference>
<feature type="compositionally biased region" description="Acidic residues" evidence="5">
    <location>
        <begin position="2999"/>
        <end position="3010"/>
    </location>
</feature>
<dbReference type="PANTHER" id="PTHR10336">
    <property type="entry name" value="PHOSPHOINOSITIDE-SPECIFIC PHOSPHOLIPASE C FAMILY PROTEIN"/>
    <property type="match status" value="1"/>
</dbReference>
<feature type="compositionally biased region" description="Low complexity" evidence="5">
    <location>
        <begin position="1517"/>
        <end position="1530"/>
    </location>
</feature>
<dbReference type="SUPFAM" id="SSF54236">
    <property type="entry name" value="Ubiquitin-like"/>
    <property type="match status" value="2"/>
</dbReference>
<evidence type="ECO:0000256" key="2">
    <source>
        <dbReference type="PROSITE-ProRule" id="PRU00023"/>
    </source>
</evidence>
<keyword evidence="3" id="KW-0344">Guanine-nucleotide releasing factor</keyword>
<dbReference type="SUPFAM" id="SSF48403">
    <property type="entry name" value="Ankyrin repeat"/>
    <property type="match status" value="1"/>
</dbReference>
<dbReference type="SMART" id="SM00239">
    <property type="entry name" value="C2"/>
    <property type="match status" value="1"/>
</dbReference>
<keyword evidence="2" id="KW-0040">ANK repeat</keyword>
<feature type="compositionally biased region" description="Acidic residues" evidence="5">
    <location>
        <begin position="2872"/>
        <end position="2894"/>
    </location>
</feature>
<dbReference type="OrthoDB" id="10068636at2759"/>
<dbReference type="PROSITE" id="PS50007">
    <property type="entry name" value="PIPLC_X_DOMAIN"/>
    <property type="match status" value="1"/>
</dbReference>
<sequence length="3801" mass="429392">MELPKKEAPEEDKGKASATEWGRRATLHVGTFNHKPPAANPSGRRRFSEDVLQNSSRQRPISGIAARCRAWTMRFHRNSTAQRDGDIDKWKTSPYASSLAINMSLLCGTADVLSDIAERAFFTALQTNDVEEVSLALDRFCHVLPQSEEAHHAAPSSSSLEEISGTIRRDSIQTEILLRNCEHLLGKFEKGGAELLKSEAETAPFHQNALHTAVYYESADVVELLLSRGFDPNVIGEIRPERKYSDGRESVLRFIVPPSLSGCDLKKAEVDDFWLKRPVIFLAAQVGNHGILKTLLKYGASVNVTDDAGDCPLHFIVHNLMQNVRCVSLLIEQGISLYHCNKEGKTPLDLNPELKHLYKRIVLDHLEPLSPDNSSKPSEEVIFKRRLRSIGGTSDQMKQSFGALTLSKLRLRKTGARAEMKMPQREDYDGERQEHKRKSVGRRMSFAFRNLFDKKKRYHFDDINDPDVSRNIDSASSRSHGETSRVIERRRCVSFNDTVDKYPHDSEKSIQTLSYMVGDRDCAMMVARRLPRCWPRILTLATTLGPDVCRNTVLLLSGVSNMILNRDSPDKRRCKTLEQPVAVLKLAVGILSTIKSKATTILRNVVCNMIEFIAEEIGRTDSTQKKMRLKVGGSAQWTAVAKTHPHIKRQSKSLYGNTDRPRNKASLKVLHCYGQKEGRRRPFCKKCGISLSEIHRLRDLNVRNRQKRKCRTESINQRKTIGNFRTILGFELLMDCLIGLQMCRTSICYPSVGRDMAQPAVESHYYIPNDKNHGDYPLNKPSGMIKSFRNIVAIKESPTEEDYKHLCAHGLVGQSSRPKDQALPPRVHSSEHDYNGELARLQTKVANILRALFSDKRHVTTSILQSCFKKLLSRETSSSEEFEENLRLNILCILEVVFLHPPNADAFQNLDLSGSLLEFLEGRVENTPRSQGLVIELQVFRLLIFTAHVSEAVSISQSLGLQHVFIERQEDGTKKKWKKKEVPESNDRIVTLCDFLLILLGIDRHFLSPEGLNRPPWSIFLEVLPFMVHSAILLNGIQAYLRMCYQMVLRKADGVDVAQTAGVKETFQFLDFWLQEYPQDFVRDSVAEKSGLSLLSLFSDLKLKHHPTVILLQSTVGQIKSTILLQNFTKKVLSSKHPVNRTSSLPPQLHERSSPGRLNCKEKSSGHGSNRSLDSSSPYSRRSKNLWNLLLWRNYHVSQSVNDPQSLERTYCEWQKKVSDGDLSCSAEVAAKLASLQIQLEDLNNSCKLPSIGWLQETDLTLEENIDSKSLNAFFTRWSLRKKGRNSDPNIFGSNQDNPTSWKNRTVPNTFSTVPRSFRSLSSRVLYPRQGRNKVMSCSEISEDPLPELSIDHCLPPTLAKHPYIQQLLRMHLKEYVSNSWEGRESARVDYLKAKYIGICEEIEASQQVMFPVKYVSRSGRKRTHLLHISNTHITLLQTDSKSPVERHPLGLVEDWHVTFEKESGGYPTLVVTFSDNVDCCWRLVVNTPQQVKHICTTLSSVMEEVQNNNNDGAVGTTPTDTPSKDTTTTKGRRQRFAAFREKSTSVQSSAPSLLPEDKELLLCIHYLQFPVEAASILTNAEFKLFQEVKSSSYVNYIRNGGLKLPGVEQQTDRKTIHDLKDRCEKVTEWVLEAILDLPQENQFPLMQQFVELANTCWNMGNFQAVVEILEALLSDRLHNILDEADSTNVSSLVHLHQAIVEGEADYQDALDKSLRIPGCKVVPYFGVFLDQLVAVWEEPSPALSMSMLEMEREITQWDWWTRDGDMPTASPGLLSTEKMSQAYWILEDLRFCQRLAKQNATLEDFGSTDSPTVTSGTYEKEDLAYHSCSEDFDDAESIEPLPKTHGLEIVPQQCMDANLSALHCMLRGSRLFRVDDEGSKYSECFLRLDESNAVLIWTKVQQKYLPNGSLSASLSILSSKYSTSNYIVGGLEEGFLDLTYAKELLSEADELDCTHISHSTDYELFPFAILYGTSIIENKLLYFLAPKNTCALWKAGLGPIIRAIQMQQRAVSDKRSKWLMKQFLNAFFFKGILGGPTALEAVQIFGGRHPTLSKMKDKEQINDEEGPTVFQPKAKLSMKKRVEVPDHHKSQKTDTSSSGPTLAGSKPKKKMKKLKGLKKLKKKKSKKKEDGLQPDAEVAMDTPDEESDDSDEDDEEESDGGSDVGELDREEYLQDSSGVESVELTNGDATKKERIPKNLSFYSRLTFPEFAQLFQSFSIRTRKDIKDIFEPFSYKLPNTLPEKTDQPSATPDLEKSGVPHITRNILPHTVQSEVSRVLDFLATSSITNNSTGPPQTMNAQVMGAEELQGFILEEQGEELSMHQVESLIRRHEPSADLRSQVLLSFEGFARLLMDKENFIFNHEEASNEPLTSPLSHYYIKSSHNTYLTGHQLRGESSVELYAQVLLTGCRCVELDCWDGDDGWPIIYHGHTLTTKISFKEVVEAINKAAFVTSKYPVILSIENHCSIQQQTKMATIFKEVLGDKLVSTFLFQSDFEEDAYLPSPEQLKEKIIVKNKKIKPSGNEEPKQKTYKVSQFQNREMSDDDEEDEMFEDAYDELSSAEDNTSLSVETKKTMLTSENSLEESIQHSEKSAIGKGKHKRNASGSQSLLALAAAAEEVQKKKKKKEPVISPELSALVNYCQSVKFPGFGEPEDDESDAKPVKGKKGKKGEAEDDEEEDGGKMSKSKKAKKGDGDEDSDGKSKKKKKEKKGIDVEEGNGEIENDSDSKSKKKTKGKDKKKKSKKEDKKKEEDVEGGTDLLADGEPGEEEDSDGKSKKKKKEKEKKKSKKDKGKYEDGGEGGDLGEIGEVAEDGDSDSKSKKKSKKEKEKKKKKKDSEDKEDADEKKRKKKEAKEKKKREKEEKKKKKGGVEEVEELAEENKEEAEVGDEEVPAEDLPPIENGHGDENEGEGSDTDDQEEEGEEEEKVEDHKESAEKEMCDEEKDENIAMEEDVDMEPNEEVEEDEEEDSEHLTTERGKDGEETEDDVTTSITNGTKDEDLEEEDISEEVAVEKGEMNLDENEMTEKEETGKEVEKEVAGKEEAQKEEAQKEEAQKEEAQREEAQKEEEQMEEAQIEEAQIAEAQKDAERVEVEEEVEDEEKEGAEKDDEGKEGSDDIEMEEATAQDEEPVDNTESEKTADMDTSEGVVMTKKERKEAKKMEKVARKMEKENKKAEVQRDTLNRSKKWKKAGKVIGITSYVSGDLKESSSGDNDPPPPETRIRQLKSRTKSCHISSLNESSLKKMFRKFGSKFVQHCEFQLIRTYPAGMRIDSSNYNPILYWACGIQLVALNYQKEDLPMHIQTAFFEQNGSCGYVLKPEFMRDKSVPLFTKYNPFNKIFPGLTVKELTIEVVSGQYLNPSNPTSSCYIEVEVIGIPCDCNKHKTKPVSKNVVNPIWNEEFSFRIALEELAFLRLAVIDNSSSNVVAQRIIPIRCLRRGLRCDFQSRFSCKNLKVCHLFVGYRHVRLRSPQNVPLELSTLFVLNRLSEVQEDELQNSIQKKELLTDLVYYYVGRELAENSRQTLAEGSSVGVYGIESPDEETLLWTTGDTKVGELLAEAIGRACKPLEDLDNYVLEEEAVLNFRQGEEVQTEERALEAEENVYEVQAAWNGKGRFVLKPAENVTSTTPSPVSTFLVSVHTRGVSSSMDNMSFEISVNATTPDVIARVLAKAGRLDVDPEQYVLYEEKSKDGKNLNLESSKKSVEKLVQRAVGDDEKLWDIQSQWMTVGINGRFSVRDKFEEKSTSNSKLRRVTSLRQRKQKIMQSAAVQAKKAAASAESQEGAKGDTKGRKVSKLKIWKSS</sequence>
<dbReference type="Gene3D" id="3.10.20.90">
    <property type="entry name" value="Phosphatidylinositol 3-kinase Catalytic Subunit, Chain A, domain 1"/>
    <property type="match status" value="2"/>
</dbReference>
<dbReference type="SUPFAM" id="SSF48366">
    <property type="entry name" value="Ras GEF"/>
    <property type="match status" value="1"/>
</dbReference>
<feature type="repeat" description="ANK" evidence="2">
    <location>
        <begin position="205"/>
        <end position="237"/>
    </location>
</feature>
<keyword evidence="4" id="KW-0443">Lipid metabolism</keyword>
<reference evidence="11" key="1">
    <citation type="submission" date="2021-10" db="EMBL/GenBank/DDBJ databases">
        <title>Tropical sea cucumber genome reveals ecological adaptation and Cuvierian tubules defense mechanism.</title>
        <authorList>
            <person name="Chen T."/>
        </authorList>
    </citation>
    <scope>NUCLEOTIDE SEQUENCE</scope>
    <source>
        <strain evidence="11">Nanhai2018</strain>
        <tissue evidence="11">Muscle</tissue>
    </source>
</reference>
<feature type="compositionally biased region" description="Basic and acidic residues" evidence="5">
    <location>
        <begin position="2081"/>
        <end position="2093"/>
    </location>
</feature>
<dbReference type="Pfam" id="PF00788">
    <property type="entry name" value="RA"/>
    <property type="match status" value="1"/>
</dbReference>
<feature type="compositionally biased region" description="Basic and acidic residues" evidence="5">
    <location>
        <begin position="3024"/>
        <end position="3068"/>
    </location>
</feature>
<feature type="compositionally biased region" description="Acidic residues" evidence="5">
    <location>
        <begin position="2939"/>
        <end position="2970"/>
    </location>
</feature>
<dbReference type="GO" id="GO:0016042">
    <property type="term" value="P:lipid catabolic process"/>
    <property type="evidence" value="ECO:0007669"/>
    <property type="project" value="UniProtKB-KW"/>
</dbReference>
<dbReference type="PROSITE" id="PS50088">
    <property type="entry name" value="ANK_REPEAT"/>
    <property type="match status" value="2"/>
</dbReference>
<dbReference type="InterPro" id="IPR019748">
    <property type="entry name" value="FERM_central"/>
</dbReference>
<feature type="domain" description="Ras-GEF" evidence="9">
    <location>
        <begin position="1570"/>
        <end position="1842"/>
    </location>
</feature>
<dbReference type="EMBL" id="JAIZAY010000017">
    <property type="protein sequence ID" value="KAJ8025715.1"/>
    <property type="molecule type" value="Genomic_DNA"/>
</dbReference>
<name>A0A9Q1BGJ0_HOLLE</name>
<evidence type="ECO:0000259" key="8">
    <source>
        <dbReference type="PROSITE" id="PS50008"/>
    </source>
</evidence>
<comment type="caution">
    <text evidence="11">The sequence shown here is derived from an EMBL/GenBank/DDBJ whole genome shotgun (WGS) entry which is preliminary data.</text>
</comment>
<accession>A0A9Q1BGJ0</accession>
<dbReference type="PROSITE" id="PS50004">
    <property type="entry name" value="C2"/>
    <property type="match status" value="1"/>
</dbReference>
<dbReference type="Gene3D" id="1.10.238.10">
    <property type="entry name" value="EF-hand"/>
    <property type="match status" value="1"/>
</dbReference>
<evidence type="ECO:0000259" key="6">
    <source>
        <dbReference type="PROSITE" id="PS01179"/>
    </source>
</evidence>
<evidence type="ECO:0000313" key="11">
    <source>
        <dbReference type="EMBL" id="KAJ8025715.1"/>
    </source>
</evidence>
<feature type="compositionally biased region" description="Polar residues" evidence="5">
    <location>
        <begin position="2175"/>
        <end position="2189"/>
    </location>
</feature>
<dbReference type="Pfam" id="PF00388">
    <property type="entry name" value="PI-PLC-X"/>
    <property type="match status" value="1"/>
</dbReference>
<dbReference type="SMART" id="SM00314">
    <property type="entry name" value="RA"/>
    <property type="match status" value="1"/>
</dbReference>
<keyword evidence="12" id="KW-1185">Reference proteome</keyword>
<dbReference type="Pfam" id="PF09279">
    <property type="entry name" value="EF-hand_like"/>
    <property type="match status" value="1"/>
</dbReference>
<dbReference type="SMART" id="SM00149">
    <property type="entry name" value="PLCYc"/>
    <property type="match status" value="1"/>
</dbReference>
<evidence type="ECO:0000259" key="10">
    <source>
        <dbReference type="PROSITE" id="PS50200"/>
    </source>
</evidence>
<dbReference type="PROSITE" id="PS50297">
    <property type="entry name" value="ANK_REP_REGION"/>
    <property type="match status" value="1"/>
</dbReference>
<feature type="compositionally biased region" description="Polar residues" evidence="5">
    <location>
        <begin position="2576"/>
        <end position="2585"/>
    </location>
</feature>
<dbReference type="GO" id="GO:0007186">
    <property type="term" value="P:G protein-coupled receptor signaling pathway"/>
    <property type="evidence" value="ECO:0007669"/>
    <property type="project" value="TreeGrafter"/>
</dbReference>
<dbReference type="Gene3D" id="1.10.840.10">
    <property type="entry name" value="Ras guanine-nucleotide exchange factors catalytic domain"/>
    <property type="match status" value="1"/>
</dbReference>
<dbReference type="PROSITE" id="PS01179">
    <property type="entry name" value="PID"/>
    <property type="match status" value="1"/>
</dbReference>
<dbReference type="InterPro" id="IPR001192">
    <property type="entry name" value="PI-PLC_fam"/>
</dbReference>
<feature type="region of interest" description="Disordered" evidence="5">
    <location>
        <begin position="1509"/>
        <end position="1532"/>
    </location>
</feature>
<dbReference type="CDD" id="cd00275">
    <property type="entry name" value="C2_PLC_like"/>
    <property type="match status" value="1"/>
</dbReference>
<evidence type="ECO:0000256" key="5">
    <source>
        <dbReference type="SAM" id="MobiDB-lite"/>
    </source>
</evidence>
<keyword evidence="1" id="KW-0807">Transducer</keyword>
<dbReference type="PROSITE" id="PS50009">
    <property type="entry name" value="RASGEF_CAT"/>
    <property type="match status" value="1"/>
</dbReference>
<dbReference type="GO" id="GO:0005085">
    <property type="term" value="F:guanyl-nucleotide exchange factor activity"/>
    <property type="evidence" value="ECO:0007669"/>
    <property type="project" value="UniProtKB-KW"/>
</dbReference>
<dbReference type="GO" id="GO:0046488">
    <property type="term" value="P:phosphatidylinositol metabolic process"/>
    <property type="evidence" value="ECO:0007669"/>
    <property type="project" value="TreeGrafter"/>
</dbReference>
<feature type="region of interest" description="Disordered" evidence="5">
    <location>
        <begin position="1287"/>
        <end position="1306"/>
    </location>
</feature>
<feature type="compositionally biased region" description="Basic and acidic residues" evidence="5">
    <location>
        <begin position="1"/>
        <end position="15"/>
    </location>
</feature>
<feature type="compositionally biased region" description="Basic residues" evidence="5">
    <location>
        <begin position="2730"/>
        <end position="2743"/>
    </location>
</feature>
<dbReference type="SUPFAM" id="SSF47473">
    <property type="entry name" value="EF-hand"/>
    <property type="match status" value="1"/>
</dbReference>
<keyword evidence="4" id="KW-0378">Hydrolase</keyword>
<dbReference type="GO" id="GO:0051209">
    <property type="term" value="P:release of sequestered calcium ion into cytosol"/>
    <property type="evidence" value="ECO:0007669"/>
    <property type="project" value="TreeGrafter"/>
</dbReference>
<feature type="compositionally biased region" description="Acidic residues" evidence="5">
    <location>
        <begin position="2143"/>
        <end position="2161"/>
    </location>
</feature>
<feature type="region of interest" description="Disordered" evidence="5">
    <location>
        <begin position="3746"/>
        <end position="3801"/>
    </location>
</feature>
<feature type="region of interest" description="Disordered" evidence="5">
    <location>
        <begin position="2054"/>
        <end position="2190"/>
    </location>
</feature>
<dbReference type="Pfam" id="PF12796">
    <property type="entry name" value="Ank_2"/>
    <property type="match status" value="1"/>
</dbReference>
<dbReference type="InterPro" id="IPR001711">
    <property type="entry name" value="PLipase_C_Pinositol-sp_Y"/>
</dbReference>
<evidence type="ECO:0000256" key="1">
    <source>
        <dbReference type="ARBA" id="ARBA00023224"/>
    </source>
</evidence>
<dbReference type="InterPro" id="IPR015359">
    <property type="entry name" value="PLC_EF-hand-like"/>
</dbReference>
<keyword evidence="4" id="KW-0442">Lipid degradation</keyword>
<dbReference type="Gene3D" id="2.60.40.150">
    <property type="entry name" value="C2 domain"/>
    <property type="match status" value="1"/>
</dbReference>
<dbReference type="Pfam" id="PF00023">
    <property type="entry name" value="Ank"/>
    <property type="match status" value="1"/>
</dbReference>
<feature type="compositionally biased region" description="Basic and acidic residues" evidence="5">
    <location>
        <begin position="2971"/>
        <end position="2981"/>
    </location>
</feature>
<feature type="region of interest" description="Disordered" evidence="5">
    <location>
        <begin position="2576"/>
        <end position="2607"/>
    </location>
</feature>
<feature type="compositionally biased region" description="Basic residues" evidence="5">
    <location>
        <begin position="2820"/>
        <end position="2834"/>
    </location>
</feature>
<proteinExistence type="predicted"/>
<dbReference type="Gene3D" id="1.25.40.20">
    <property type="entry name" value="Ankyrin repeat-containing domain"/>
    <property type="match status" value="1"/>
</dbReference>
<dbReference type="GO" id="GO:0048015">
    <property type="term" value="P:phosphatidylinositol-mediated signaling"/>
    <property type="evidence" value="ECO:0007669"/>
    <property type="project" value="TreeGrafter"/>
</dbReference>
<feature type="compositionally biased region" description="Acidic residues" evidence="5">
    <location>
        <begin position="3116"/>
        <end position="3134"/>
    </location>
</feature>
<feature type="region of interest" description="Disordered" evidence="5">
    <location>
        <begin position="2519"/>
        <end position="2550"/>
    </location>
</feature>
<feature type="region of interest" description="Disordered" evidence="5">
    <location>
        <begin position="1"/>
        <end position="58"/>
    </location>
</feature>
<organism evidence="11 12">
    <name type="scientific">Holothuria leucospilota</name>
    <name type="common">Black long sea cucumber</name>
    <name type="synonym">Mertensiothuria leucospilota</name>
    <dbReference type="NCBI Taxonomy" id="206669"/>
    <lineage>
        <taxon>Eukaryota</taxon>
        <taxon>Metazoa</taxon>
        <taxon>Echinodermata</taxon>
        <taxon>Eleutherozoa</taxon>
        <taxon>Echinozoa</taxon>
        <taxon>Holothuroidea</taxon>
        <taxon>Aspidochirotacea</taxon>
        <taxon>Aspidochirotida</taxon>
        <taxon>Holothuriidae</taxon>
        <taxon>Holothuria</taxon>
    </lineage>
</organism>
<feature type="compositionally biased region" description="Low complexity" evidence="5">
    <location>
        <begin position="3764"/>
        <end position="3780"/>
    </location>
</feature>
<feature type="domain" description="Ras-associating" evidence="10">
    <location>
        <begin position="3651"/>
        <end position="3740"/>
    </location>
</feature>
<evidence type="ECO:0000256" key="4">
    <source>
        <dbReference type="RuleBase" id="RU361133"/>
    </source>
</evidence>
<dbReference type="Pfam" id="PF00373">
    <property type="entry name" value="FERM_M"/>
    <property type="match status" value="1"/>
</dbReference>
<dbReference type="SUPFAM" id="SSF49562">
    <property type="entry name" value="C2 domain (Calcium/lipid-binding domain, CaLB)"/>
    <property type="match status" value="1"/>
</dbReference>
<comment type="catalytic activity">
    <reaction evidence="4">
        <text>a 1,2-diacyl-sn-glycero-3-phospho-(1D-myo-inositol-4,5-bisphosphate) + H2O = 1D-myo-inositol 1,4,5-trisphosphate + a 1,2-diacyl-sn-glycerol + H(+)</text>
        <dbReference type="Rhea" id="RHEA:33179"/>
        <dbReference type="ChEBI" id="CHEBI:15377"/>
        <dbReference type="ChEBI" id="CHEBI:15378"/>
        <dbReference type="ChEBI" id="CHEBI:17815"/>
        <dbReference type="ChEBI" id="CHEBI:58456"/>
        <dbReference type="ChEBI" id="CHEBI:203600"/>
        <dbReference type="EC" id="3.1.4.11"/>
    </reaction>
</comment>
<feature type="compositionally biased region" description="Acidic residues" evidence="5">
    <location>
        <begin position="2715"/>
        <end position="2725"/>
    </location>
</feature>
<dbReference type="InterPro" id="IPR035892">
    <property type="entry name" value="C2_domain_sf"/>
</dbReference>
<dbReference type="Gene3D" id="3.20.20.190">
    <property type="entry name" value="Phosphatidylinositol (PI) phosphodiesterase"/>
    <property type="match status" value="2"/>
</dbReference>
<evidence type="ECO:0000259" key="7">
    <source>
        <dbReference type="PROSITE" id="PS50004"/>
    </source>
</evidence>
<feature type="compositionally biased region" description="Low complexity" evidence="5">
    <location>
        <begin position="1169"/>
        <end position="1180"/>
    </location>
</feature>
<dbReference type="InterPro" id="IPR000008">
    <property type="entry name" value="C2_dom"/>
</dbReference>
<gene>
    <name evidence="11" type="ORF">HOLleu_33343</name>
</gene>
<dbReference type="Proteomes" id="UP001152320">
    <property type="component" value="Chromosome 17"/>
</dbReference>
<feature type="repeat" description="ANK" evidence="2">
    <location>
        <begin position="275"/>
        <end position="307"/>
    </location>
</feature>
<dbReference type="GO" id="GO:0007265">
    <property type="term" value="P:Ras protein signal transduction"/>
    <property type="evidence" value="ECO:0007669"/>
    <property type="project" value="TreeGrafter"/>
</dbReference>
<dbReference type="SMART" id="SM00248">
    <property type="entry name" value="ANK"/>
    <property type="match status" value="3"/>
</dbReference>
<dbReference type="InterPro" id="IPR017946">
    <property type="entry name" value="PLC-like_Pdiesterase_TIM-brl"/>
</dbReference>
<dbReference type="InterPro" id="IPR002110">
    <property type="entry name" value="Ankyrin_rpt"/>
</dbReference>
<dbReference type="Pfam" id="PF00387">
    <property type="entry name" value="PI-PLC-Y"/>
    <property type="match status" value="1"/>
</dbReference>
<feature type="compositionally biased region" description="Basic residues" evidence="5">
    <location>
        <begin position="2776"/>
        <end position="2792"/>
    </location>
</feature>
<dbReference type="InterPro" id="IPR011992">
    <property type="entry name" value="EF-hand-dom_pair"/>
</dbReference>
<dbReference type="Pfam" id="PF00617">
    <property type="entry name" value="RasGEF"/>
    <property type="match status" value="1"/>
</dbReference>
<dbReference type="InterPro" id="IPR036964">
    <property type="entry name" value="RASGEF_cat_dom_sf"/>
</dbReference>
<feature type="compositionally biased region" description="Basic residues" evidence="5">
    <location>
        <begin position="3748"/>
        <end position="3761"/>
    </location>
</feature>
<dbReference type="Pfam" id="PF00168">
    <property type="entry name" value="C2"/>
    <property type="match status" value="1"/>
</dbReference>
<dbReference type="SUPFAM" id="SSF51695">
    <property type="entry name" value="PLC-like phosphodiesterases"/>
    <property type="match status" value="2"/>
</dbReference>
<dbReference type="InterPro" id="IPR023578">
    <property type="entry name" value="Ras_GEF_dom_sf"/>
</dbReference>
<evidence type="ECO:0000256" key="3">
    <source>
        <dbReference type="PROSITE-ProRule" id="PRU00168"/>
    </source>
</evidence>
<feature type="compositionally biased region" description="Basic and acidic residues" evidence="5">
    <location>
        <begin position="2928"/>
        <end position="2938"/>
    </location>
</feature>
<feature type="compositionally biased region" description="Basic residues" evidence="5">
    <location>
        <begin position="2107"/>
        <end position="2127"/>
    </location>
</feature>
<evidence type="ECO:0000259" key="9">
    <source>
        <dbReference type="PROSITE" id="PS50009"/>
    </source>
</evidence>
<dbReference type="PANTHER" id="PTHR10336:SF6">
    <property type="entry name" value="1-PHOSPHATIDYLINOSITOL 4,5-BISPHOSPHATE PHOSPHODIESTERASE EPSILON-1"/>
    <property type="match status" value="1"/>
</dbReference>
<feature type="domain" description="PID" evidence="6">
    <location>
        <begin position="1392"/>
        <end position="1453"/>
    </location>
</feature>
<feature type="compositionally biased region" description="Acidic residues" evidence="5">
    <location>
        <begin position="3092"/>
        <end position="3108"/>
    </location>
</feature>
<feature type="compositionally biased region" description="Basic residues" evidence="5">
    <location>
        <begin position="3790"/>
        <end position="3801"/>
    </location>
</feature>
<feature type="compositionally biased region" description="Basic and acidic residues" evidence="5">
    <location>
        <begin position="2835"/>
        <end position="2863"/>
    </location>
</feature>
<dbReference type="InterPro" id="IPR001895">
    <property type="entry name" value="RASGEF_cat_dom"/>
</dbReference>
<feature type="compositionally biased region" description="Acidic residues" evidence="5">
    <location>
        <begin position="2908"/>
        <end position="2927"/>
    </location>
</feature>
<dbReference type="InterPro" id="IPR029071">
    <property type="entry name" value="Ubiquitin-like_domsf"/>
</dbReference>
<dbReference type="PROSITE" id="PS50008">
    <property type="entry name" value="PIPLC_Y_DOMAIN"/>
    <property type="match status" value="1"/>
</dbReference>
<dbReference type="InterPro" id="IPR036770">
    <property type="entry name" value="Ankyrin_rpt-contain_sf"/>
</dbReference>
<dbReference type="PROSITE" id="PS50200">
    <property type="entry name" value="RA"/>
    <property type="match status" value="1"/>
</dbReference>
<feature type="region of interest" description="Disordered" evidence="5">
    <location>
        <begin position="1136"/>
        <end position="1180"/>
    </location>
</feature>
<dbReference type="EC" id="3.1.4.11" evidence="4"/>
<dbReference type="SMART" id="SM00147">
    <property type="entry name" value="RasGEF"/>
    <property type="match status" value="1"/>
</dbReference>
<feature type="compositionally biased region" description="Basic and acidic residues" evidence="5">
    <location>
        <begin position="3151"/>
        <end position="3179"/>
    </location>
</feature>
<dbReference type="InterPro" id="IPR000909">
    <property type="entry name" value="PLipase_C_PInositol-sp_X_dom"/>
</dbReference>
<dbReference type="InterPro" id="IPR006020">
    <property type="entry name" value="PTB/PI_dom"/>
</dbReference>
<feature type="region of interest" description="Disordered" evidence="5">
    <location>
        <begin position="3203"/>
        <end position="3232"/>
    </location>
</feature>
<protein>
    <recommendedName>
        <fullName evidence="4">Phosphoinositide phospholipase C</fullName>
        <ecNumber evidence="4">3.1.4.11</ecNumber>
    </recommendedName>
</protein>
<evidence type="ECO:0000313" key="12">
    <source>
        <dbReference type="Proteomes" id="UP001152320"/>
    </source>
</evidence>
<dbReference type="InterPro" id="IPR000159">
    <property type="entry name" value="RA_dom"/>
</dbReference>
<feature type="compositionally biased region" description="Basic and acidic residues" evidence="5">
    <location>
        <begin position="1149"/>
        <end position="1165"/>
    </location>
</feature>
<feature type="region of interest" description="Disordered" evidence="5">
    <location>
        <begin position="2646"/>
        <end position="3179"/>
    </location>
</feature>
<feature type="domain" description="PI-PLC Y-box" evidence="8">
    <location>
        <begin position="3233"/>
        <end position="3323"/>
    </location>
</feature>
<feature type="domain" description="C2" evidence="7">
    <location>
        <begin position="3323"/>
        <end position="3453"/>
    </location>
</feature>
<dbReference type="PRINTS" id="PR00390">
    <property type="entry name" value="PHPHLIPASEC"/>
</dbReference>